<dbReference type="EMBL" id="JBHSWE010000001">
    <property type="protein sequence ID" value="MFC6672966.1"/>
    <property type="molecule type" value="Genomic_DNA"/>
</dbReference>
<reference evidence="5" key="1">
    <citation type="journal article" date="2019" name="Int. J. Syst. Evol. Microbiol.">
        <title>The Global Catalogue of Microorganisms (GCM) 10K type strain sequencing project: providing services to taxonomists for standard genome sequencing and annotation.</title>
        <authorList>
            <consortium name="The Broad Institute Genomics Platform"/>
            <consortium name="The Broad Institute Genome Sequencing Center for Infectious Disease"/>
            <person name="Wu L."/>
            <person name="Ma J."/>
        </authorList>
    </citation>
    <scope>NUCLEOTIDE SEQUENCE [LARGE SCALE GENOMIC DNA]</scope>
    <source>
        <strain evidence="5">NBRC 111756</strain>
    </source>
</reference>
<evidence type="ECO:0000259" key="3">
    <source>
        <dbReference type="SMART" id="SM00062"/>
    </source>
</evidence>
<evidence type="ECO:0000256" key="1">
    <source>
        <dbReference type="ARBA" id="ARBA00010333"/>
    </source>
</evidence>
<organism evidence="4 5">
    <name type="scientific">Marinobacterium aestuariivivens</name>
    <dbReference type="NCBI Taxonomy" id="1698799"/>
    <lineage>
        <taxon>Bacteria</taxon>
        <taxon>Pseudomonadati</taxon>
        <taxon>Pseudomonadota</taxon>
        <taxon>Gammaproteobacteria</taxon>
        <taxon>Oceanospirillales</taxon>
        <taxon>Oceanospirillaceae</taxon>
        <taxon>Marinobacterium</taxon>
    </lineage>
</organism>
<name>A0ABW2A6E5_9GAMM</name>
<feature type="domain" description="Solute-binding protein family 3/N-terminal" evidence="3">
    <location>
        <begin position="39"/>
        <end position="288"/>
    </location>
</feature>
<keyword evidence="2" id="KW-0732">Signal</keyword>
<accession>A0ABW2A6E5</accession>
<evidence type="ECO:0000256" key="2">
    <source>
        <dbReference type="ARBA" id="ARBA00022729"/>
    </source>
</evidence>
<evidence type="ECO:0000313" key="5">
    <source>
        <dbReference type="Proteomes" id="UP001596422"/>
    </source>
</evidence>
<dbReference type="PANTHER" id="PTHR35936">
    <property type="entry name" value="MEMBRANE-BOUND LYTIC MUREIN TRANSGLYCOSYLASE F"/>
    <property type="match status" value="1"/>
</dbReference>
<dbReference type="Gene3D" id="3.40.190.10">
    <property type="entry name" value="Periplasmic binding protein-like II"/>
    <property type="match status" value="3"/>
</dbReference>
<keyword evidence="5" id="KW-1185">Reference proteome</keyword>
<dbReference type="Proteomes" id="UP001596422">
    <property type="component" value="Unassembled WGS sequence"/>
</dbReference>
<evidence type="ECO:0000313" key="4">
    <source>
        <dbReference type="EMBL" id="MFC6672966.1"/>
    </source>
</evidence>
<gene>
    <name evidence="4" type="ORF">ACFQDL_24900</name>
</gene>
<comment type="similarity">
    <text evidence="1">Belongs to the bacterial solute-binding protein 3 family.</text>
</comment>
<dbReference type="InterPro" id="IPR001638">
    <property type="entry name" value="Solute-binding_3/MltF_N"/>
</dbReference>
<dbReference type="SUPFAM" id="SSF53850">
    <property type="entry name" value="Periplasmic binding protein-like II"/>
    <property type="match status" value="1"/>
</dbReference>
<sequence>MWSNSLHRCALSAAGLLWVWLLALPVQARYYDDVIASGYIRIGLYRDFPPYSWLQDGEPRGIDVEIGKRIAEGLGVRFEPHWITPDENLDDDLRNNVWKGHYLDKNEDQPLAPKQLADVMMRVPYDREYAFKRDSTGEIVNEQVVMFGAYQRERWQVAYNSERIDSVSTVAVFQYHPIGVEIDSLPDFYLTSAFQGRMRDKTRHYANVREAFAAMQRGEVDAVMGMRAEIDWLLDEAKDPRFRRGENGFPMMGRQTWDLGMAIKHSHRQLGYAVEEVVDGLIRGGGMGQLYAAQGLGYELPGLYQDVVQ</sequence>
<dbReference type="SMART" id="SM00062">
    <property type="entry name" value="PBPb"/>
    <property type="match status" value="1"/>
</dbReference>
<protein>
    <submittedName>
        <fullName evidence="4">Substrate-binding periplasmic protein</fullName>
    </submittedName>
</protein>
<dbReference type="RefSeq" id="WP_379911370.1">
    <property type="nucleotide sequence ID" value="NZ_JBHSWE010000001.1"/>
</dbReference>
<dbReference type="Pfam" id="PF00497">
    <property type="entry name" value="SBP_bac_3"/>
    <property type="match status" value="1"/>
</dbReference>
<dbReference type="PANTHER" id="PTHR35936:SF17">
    <property type="entry name" value="ARGININE-BINDING EXTRACELLULAR PROTEIN ARTP"/>
    <property type="match status" value="1"/>
</dbReference>
<proteinExistence type="inferred from homology"/>
<comment type="caution">
    <text evidence="4">The sequence shown here is derived from an EMBL/GenBank/DDBJ whole genome shotgun (WGS) entry which is preliminary data.</text>
</comment>